<name>A0A502EK27_9FLAO</name>
<dbReference type="AlphaFoldDB" id="A0A502EK27"/>
<accession>A0A502EK27</accession>
<dbReference type="Pfam" id="PF13568">
    <property type="entry name" value="OMP_b-brl_2"/>
    <property type="match status" value="1"/>
</dbReference>
<sequence length="188" mass="20292">MKKIILAAVLFIATSATIQAQLVQFGVKAGVNFASQPGDATLDGVAFDKNGITSYHVGVVAEIKLLEKFAIQPELLYSTQGATYKFADAQEDFKNELAYLSIPVMAKIYLTKSFSLEVGPQASFLLSQKNDVRFDDANTFDFAVNAGLGLKITKSIFVQGRYSLGLTDASSNADIRNSVVQLSAGFLF</sequence>
<comment type="caution">
    <text evidence="3">The sequence shown here is derived from an EMBL/GenBank/DDBJ whole genome shotgun (WGS) entry which is preliminary data.</text>
</comment>
<evidence type="ECO:0000313" key="3">
    <source>
        <dbReference type="EMBL" id="TPG37817.1"/>
    </source>
</evidence>
<evidence type="ECO:0000313" key="4">
    <source>
        <dbReference type="Proteomes" id="UP000319700"/>
    </source>
</evidence>
<proteinExistence type="predicted"/>
<dbReference type="InterPro" id="IPR011250">
    <property type="entry name" value="OMP/PagP_B-barrel"/>
</dbReference>
<feature type="chain" id="PRO_5021301155" evidence="1">
    <location>
        <begin position="21"/>
        <end position="188"/>
    </location>
</feature>
<dbReference type="RefSeq" id="WP_140509561.1">
    <property type="nucleotide sequence ID" value="NZ_RCZH01000012.1"/>
</dbReference>
<keyword evidence="4" id="KW-1185">Reference proteome</keyword>
<dbReference type="EMBL" id="RCZH01000012">
    <property type="protein sequence ID" value="TPG37817.1"/>
    <property type="molecule type" value="Genomic_DNA"/>
</dbReference>
<organism evidence="3 4">
    <name type="scientific">Flavobacterium pectinovorum</name>
    <dbReference type="NCBI Taxonomy" id="29533"/>
    <lineage>
        <taxon>Bacteria</taxon>
        <taxon>Pseudomonadati</taxon>
        <taxon>Bacteroidota</taxon>
        <taxon>Flavobacteriia</taxon>
        <taxon>Flavobacteriales</taxon>
        <taxon>Flavobacteriaceae</taxon>
        <taxon>Flavobacterium</taxon>
    </lineage>
</organism>
<gene>
    <name evidence="3" type="ORF">EAH81_17965</name>
</gene>
<dbReference type="OrthoDB" id="947434at2"/>
<feature type="signal peptide" evidence="1">
    <location>
        <begin position="1"/>
        <end position="20"/>
    </location>
</feature>
<dbReference type="InterPro" id="IPR025665">
    <property type="entry name" value="Beta-barrel_OMP_2"/>
</dbReference>
<evidence type="ECO:0000256" key="1">
    <source>
        <dbReference type="SAM" id="SignalP"/>
    </source>
</evidence>
<dbReference type="Proteomes" id="UP000319700">
    <property type="component" value="Unassembled WGS sequence"/>
</dbReference>
<feature type="domain" description="Outer membrane protein beta-barrel" evidence="2">
    <location>
        <begin position="19"/>
        <end position="169"/>
    </location>
</feature>
<dbReference type="SUPFAM" id="SSF56925">
    <property type="entry name" value="OMPA-like"/>
    <property type="match status" value="1"/>
</dbReference>
<keyword evidence="1" id="KW-0732">Signal</keyword>
<reference evidence="3 4" key="1">
    <citation type="journal article" date="2019" name="Environ. Microbiol.">
        <title>Species interactions and distinct microbial communities in high Arctic permafrost affected cryosols are associated with the CH4 and CO2 gas fluxes.</title>
        <authorList>
            <person name="Altshuler I."/>
            <person name="Hamel J."/>
            <person name="Turney S."/>
            <person name="Magnuson E."/>
            <person name="Levesque R."/>
            <person name="Greer C."/>
            <person name="Whyte L.G."/>
        </authorList>
    </citation>
    <scope>NUCLEOTIDE SEQUENCE [LARGE SCALE GENOMIC DNA]</scope>
    <source>
        <strain evidence="3 4">42</strain>
    </source>
</reference>
<evidence type="ECO:0000259" key="2">
    <source>
        <dbReference type="Pfam" id="PF13568"/>
    </source>
</evidence>
<protein>
    <submittedName>
        <fullName evidence="3">PorT family protein</fullName>
    </submittedName>
</protein>